<evidence type="ECO:0000313" key="2">
    <source>
        <dbReference type="Proteomes" id="UP000007797"/>
    </source>
</evidence>
<dbReference type="KEGG" id="dfa:DFA_06059"/>
<dbReference type="Proteomes" id="UP000007797">
    <property type="component" value="Unassembled WGS sequence"/>
</dbReference>
<evidence type="ECO:0000313" key="1">
    <source>
        <dbReference type="EMBL" id="EGG23921.1"/>
    </source>
</evidence>
<sequence length="93" mass="10337">MYQQKQSIDTIEDCSEKVISPGSGNFESQRITRFTNKKIFPSFGQPFLARSSSEPTLSGAIERLREVSRQSCLANPVNSSSKLISGKLVYFSV</sequence>
<reference evidence="2" key="1">
    <citation type="journal article" date="2011" name="Genome Res.">
        <title>Phylogeny-wide analysis of social amoeba genomes highlights ancient origins for complex intercellular communication.</title>
        <authorList>
            <person name="Heidel A.J."/>
            <person name="Lawal H.M."/>
            <person name="Felder M."/>
            <person name="Schilde C."/>
            <person name="Helps N.R."/>
            <person name="Tunggal B."/>
            <person name="Rivero F."/>
            <person name="John U."/>
            <person name="Schleicher M."/>
            <person name="Eichinger L."/>
            <person name="Platzer M."/>
            <person name="Noegel A.A."/>
            <person name="Schaap P."/>
            <person name="Gloeckner G."/>
        </authorList>
    </citation>
    <scope>NUCLEOTIDE SEQUENCE [LARGE SCALE GENOMIC DNA]</scope>
    <source>
        <strain evidence="2">SH3</strain>
    </source>
</reference>
<name>F4PJZ7_CACFS</name>
<organism evidence="1 2">
    <name type="scientific">Cavenderia fasciculata</name>
    <name type="common">Slime mold</name>
    <name type="synonym">Dictyostelium fasciculatum</name>
    <dbReference type="NCBI Taxonomy" id="261658"/>
    <lineage>
        <taxon>Eukaryota</taxon>
        <taxon>Amoebozoa</taxon>
        <taxon>Evosea</taxon>
        <taxon>Eumycetozoa</taxon>
        <taxon>Dictyostelia</taxon>
        <taxon>Acytosteliales</taxon>
        <taxon>Cavenderiaceae</taxon>
        <taxon>Cavenderia</taxon>
    </lineage>
</organism>
<proteinExistence type="predicted"/>
<dbReference type="EMBL" id="GL883007">
    <property type="protein sequence ID" value="EGG23921.1"/>
    <property type="molecule type" value="Genomic_DNA"/>
</dbReference>
<dbReference type="RefSeq" id="XP_004361772.1">
    <property type="nucleotide sequence ID" value="XM_004361715.1"/>
</dbReference>
<gene>
    <name evidence="1" type="ORF">DFA_06059</name>
</gene>
<accession>F4PJZ7</accession>
<protein>
    <submittedName>
        <fullName evidence="1">Uncharacterized protein</fullName>
    </submittedName>
</protein>
<keyword evidence="2" id="KW-1185">Reference proteome</keyword>
<dbReference type="AlphaFoldDB" id="F4PJZ7"/>
<dbReference type="GeneID" id="14876599"/>